<feature type="signal peptide" evidence="5">
    <location>
        <begin position="1"/>
        <end position="15"/>
    </location>
</feature>
<evidence type="ECO:0000259" key="6">
    <source>
        <dbReference type="PROSITE" id="PS50041"/>
    </source>
</evidence>
<dbReference type="GO" id="GO:0030246">
    <property type="term" value="F:carbohydrate binding"/>
    <property type="evidence" value="ECO:0007669"/>
    <property type="project" value="UniProtKB-KW"/>
</dbReference>
<evidence type="ECO:0000313" key="7">
    <source>
        <dbReference type="EMBL" id="KFO21706.1"/>
    </source>
</evidence>
<dbReference type="SMART" id="SM00034">
    <property type="entry name" value="CLECT"/>
    <property type="match status" value="2"/>
</dbReference>
<organism evidence="7 8">
    <name type="scientific">Fukomys damarensis</name>
    <name type="common">Damaraland mole rat</name>
    <name type="synonym">Cryptomys damarensis</name>
    <dbReference type="NCBI Taxonomy" id="885580"/>
    <lineage>
        <taxon>Eukaryota</taxon>
        <taxon>Metazoa</taxon>
        <taxon>Chordata</taxon>
        <taxon>Craniata</taxon>
        <taxon>Vertebrata</taxon>
        <taxon>Euteleostomi</taxon>
        <taxon>Mammalia</taxon>
        <taxon>Eutheria</taxon>
        <taxon>Euarchontoglires</taxon>
        <taxon>Glires</taxon>
        <taxon>Rodentia</taxon>
        <taxon>Hystricomorpha</taxon>
        <taxon>Bathyergidae</taxon>
        <taxon>Fukomys</taxon>
    </lineage>
</organism>
<evidence type="ECO:0000256" key="4">
    <source>
        <dbReference type="SAM" id="MobiDB-lite"/>
    </source>
</evidence>
<feature type="domain" description="C-type lectin" evidence="6">
    <location>
        <begin position="104"/>
        <end position="188"/>
    </location>
</feature>
<dbReference type="InterPro" id="IPR001304">
    <property type="entry name" value="C-type_lectin-like"/>
</dbReference>
<dbReference type="STRING" id="885580.ENSFDAP00000012642"/>
<dbReference type="PANTHER" id="PTHR22803">
    <property type="entry name" value="MANNOSE, PHOSPHOLIPASE, LECTIN RECEPTOR RELATED"/>
    <property type="match status" value="1"/>
</dbReference>
<evidence type="ECO:0000313" key="8">
    <source>
        <dbReference type="Proteomes" id="UP000028990"/>
    </source>
</evidence>
<dbReference type="InterPro" id="IPR016187">
    <property type="entry name" value="CTDL_fold"/>
</dbReference>
<dbReference type="InterPro" id="IPR018378">
    <property type="entry name" value="C-type_lectin_CS"/>
</dbReference>
<keyword evidence="3" id="KW-1015">Disulfide bond</keyword>
<evidence type="ECO:0000256" key="3">
    <source>
        <dbReference type="ARBA" id="ARBA00023157"/>
    </source>
</evidence>
<dbReference type="PROSITE" id="PS50041">
    <property type="entry name" value="C_TYPE_LECTIN_2"/>
    <property type="match status" value="2"/>
</dbReference>
<dbReference type="CDD" id="cd03598">
    <property type="entry name" value="CLECT_EMBP_like"/>
    <property type="match status" value="1"/>
</dbReference>
<sequence length="463" mass="49786">MKLPLLALLVVAAAAQHRRTEVSSLEQLQGEESPAQDGETAAGAPGEAGAGAQTLPQEEVEGGSGVEDSLEEEDAGLRGRGGGPSRGHRGPVLDAVSALPPALQSVCQRCYRGSLVSIHSSGFNFQVWCASRGLNAGRVWIGGRRVGWGHCQHFLWTDRSSWNFAYWALGQPFTWDPCGTCVTMCTQGVAQEDVDPADMRLFRLLPPALLLLGAAAAVRLGSRTQGPLLARCPVPSRVALSMVLRVGTPSEAGELLFPEKDVTHLQSPELGQRPDSTSEQEGGLALALEAFPTPGDEACPPQGADACEDTAVEEEAGQSGTAAPDKDSPCPGEEDAIPVRGGPECPTCHYLVVKTPRSFSGAQKVCKRCYGGNLVSIHSWKDNSGILRLASKINQAQVWIGGIRKGWWWWKNFHWTDGSCWNFKYWAPGQPRDGKGCCVALCTKGGHWRRTRCCKRLPFVCSY</sequence>
<dbReference type="Proteomes" id="UP000028990">
    <property type="component" value="Unassembled WGS sequence"/>
</dbReference>
<dbReference type="EMBL" id="KN124308">
    <property type="protein sequence ID" value="KFO21706.1"/>
    <property type="molecule type" value="Genomic_DNA"/>
</dbReference>
<feature type="chain" id="PRO_5012587869" evidence="5">
    <location>
        <begin position="16"/>
        <end position="463"/>
    </location>
</feature>
<keyword evidence="1 5" id="KW-0732">Signal</keyword>
<dbReference type="Gene3D" id="3.10.100.10">
    <property type="entry name" value="Mannose-Binding Protein A, subunit A"/>
    <property type="match status" value="2"/>
</dbReference>
<dbReference type="Pfam" id="PF00059">
    <property type="entry name" value="Lectin_C"/>
    <property type="match status" value="1"/>
</dbReference>
<evidence type="ECO:0000256" key="2">
    <source>
        <dbReference type="ARBA" id="ARBA00022734"/>
    </source>
</evidence>
<protein>
    <submittedName>
        <fullName evidence="7">Proteoglycan 3</fullName>
    </submittedName>
</protein>
<evidence type="ECO:0000256" key="5">
    <source>
        <dbReference type="SAM" id="SignalP"/>
    </source>
</evidence>
<gene>
    <name evidence="7" type="ORF">H920_16818</name>
</gene>
<feature type="compositionally biased region" description="Acidic residues" evidence="4">
    <location>
        <begin position="306"/>
        <end position="316"/>
    </location>
</feature>
<proteinExistence type="predicted"/>
<feature type="compositionally biased region" description="Low complexity" evidence="4">
    <location>
        <begin position="38"/>
        <end position="52"/>
    </location>
</feature>
<feature type="domain" description="C-type lectin" evidence="6">
    <location>
        <begin position="348"/>
        <end position="462"/>
    </location>
</feature>
<dbReference type="AlphaFoldDB" id="A0A091DG22"/>
<dbReference type="InterPro" id="IPR050111">
    <property type="entry name" value="C-type_lectin/snaclec_domain"/>
</dbReference>
<dbReference type="InterPro" id="IPR033816">
    <property type="entry name" value="EMBP_CTLD"/>
</dbReference>
<keyword evidence="8" id="KW-1185">Reference proteome</keyword>
<accession>A0A091DG22</accession>
<feature type="region of interest" description="Disordered" evidence="4">
    <location>
        <begin position="20"/>
        <end position="93"/>
    </location>
</feature>
<feature type="region of interest" description="Disordered" evidence="4">
    <location>
        <begin position="291"/>
        <end position="335"/>
    </location>
</feature>
<dbReference type="PRINTS" id="PR00770">
    <property type="entry name" value="EMAJORBASICP"/>
</dbReference>
<evidence type="ECO:0000256" key="1">
    <source>
        <dbReference type="ARBA" id="ARBA00022729"/>
    </source>
</evidence>
<dbReference type="SUPFAM" id="SSF56436">
    <property type="entry name" value="C-type lectin-like"/>
    <property type="match status" value="2"/>
</dbReference>
<dbReference type="PROSITE" id="PS00615">
    <property type="entry name" value="C_TYPE_LECTIN_1"/>
    <property type="match status" value="1"/>
</dbReference>
<keyword evidence="2" id="KW-0430">Lectin</keyword>
<reference evidence="7 8" key="1">
    <citation type="submission" date="2013-11" db="EMBL/GenBank/DDBJ databases">
        <title>The Damaraland mole rat (Fukomys damarensis) genome and evolution of African mole rats.</title>
        <authorList>
            <person name="Gladyshev V.N."/>
            <person name="Fang X."/>
        </authorList>
    </citation>
    <scope>NUCLEOTIDE SEQUENCE [LARGE SCALE GENOMIC DNA]</scope>
    <source>
        <tissue evidence="7">Liver</tissue>
    </source>
</reference>
<dbReference type="InterPro" id="IPR002352">
    <property type="entry name" value="Eosinophil_major_basic"/>
</dbReference>
<dbReference type="GO" id="GO:0006955">
    <property type="term" value="P:immune response"/>
    <property type="evidence" value="ECO:0007669"/>
    <property type="project" value="InterPro"/>
</dbReference>
<dbReference type="InterPro" id="IPR016186">
    <property type="entry name" value="C-type_lectin-like/link_sf"/>
</dbReference>
<name>A0A091DG22_FUKDA</name>